<sequence length="43" mass="4651">MGGNCNDGIVMSKSVEKLPLRAFLKLVELSCMFGFLLMISGTV</sequence>
<evidence type="ECO:0000313" key="3">
    <source>
        <dbReference type="WBParaSite" id="PgE379_g001_t01"/>
    </source>
</evidence>
<proteinExistence type="predicted"/>
<evidence type="ECO:0000256" key="1">
    <source>
        <dbReference type="SAM" id="Phobius"/>
    </source>
</evidence>
<accession>A0A915A3J0</accession>
<name>A0A915A3J0_PARUN</name>
<dbReference type="Proteomes" id="UP000887569">
    <property type="component" value="Unplaced"/>
</dbReference>
<keyword evidence="2" id="KW-1185">Reference proteome</keyword>
<organism evidence="2 3">
    <name type="scientific">Parascaris univalens</name>
    <name type="common">Nematode worm</name>
    <dbReference type="NCBI Taxonomy" id="6257"/>
    <lineage>
        <taxon>Eukaryota</taxon>
        <taxon>Metazoa</taxon>
        <taxon>Ecdysozoa</taxon>
        <taxon>Nematoda</taxon>
        <taxon>Chromadorea</taxon>
        <taxon>Rhabditida</taxon>
        <taxon>Spirurina</taxon>
        <taxon>Ascaridomorpha</taxon>
        <taxon>Ascaridoidea</taxon>
        <taxon>Ascarididae</taxon>
        <taxon>Parascaris</taxon>
    </lineage>
</organism>
<protein>
    <submittedName>
        <fullName evidence="3">Uncharacterized protein</fullName>
    </submittedName>
</protein>
<reference evidence="3" key="1">
    <citation type="submission" date="2022-11" db="UniProtKB">
        <authorList>
            <consortium name="WormBaseParasite"/>
        </authorList>
    </citation>
    <scope>IDENTIFICATION</scope>
</reference>
<keyword evidence="1" id="KW-0472">Membrane</keyword>
<keyword evidence="1" id="KW-0812">Transmembrane</keyword>
<dbReference type="WBParaSite" id="PgE379_g001_t01">
    <property type="protein sequence ID" value="PgE379_g001_t01"/>
    <property type="gene ID" value="PgE379_g001"/>
</dbReference>
<feature type="transmembrane region" description="Helical" evidence="1">
    <location>
        <begin position="22"/>
        <end position="41"/>
    </location>
</feature>
<keyword evidence="1" id="KW-1133">Transmembrane helix</keyword>
<evidence type="ECO:0000313" key="2">
    <source>
        <dbReference type="Proteomes" id="UP000887569"/>
    </source>
</evidence>
<dbReference type="AlphaFoldDB" id="A0A915A3J0"/>